<comment type="caution">
    <text evidence="1">The sequence shown here is derived from an EMBL/GenBank/DDBJ whole genome shotgun (WGS) entry which is preliminary data.</text>
</comment>
<gene>
    <name evidence="1" type="ORF">K1X13_06355</name>
</gene>
<dbReference type="RefSeq" id="WP_221024110.1">
    <property type="nucleotide sequence ID" value="NZ_JAIEZQ010000001.1"/>
</dbReference>
<reference evidence="1 2" key="1">
    <citation type="submission" date="2021-08" db="EMBL/GenBank/DDBJ databases">
        <title>Nocardioides bacterium WL0053 sp. nov., isolated from the sediment.</title>
        <authorList>
            <person name="Wang L."/>
            <person name="Zhang D."/>
            <person name="Zhang A."/>
        </authorList>
    </citation>
    <scope>NUCLEOTIDE SEQUENCE [LARGE SCALE GENOMIC DNA]</scope>
    <source>
        <strain evidence="1 2">WL0053</strain>
    </source>
</reference>
<protein>
    <submittedName>
        <fullName evidence="1">Uncharacterized protein</fullName>
    </submittedName>
</protein>
<organism evidence="1 2">
    <name type="scientific">Nocardioides jiangsuensis</name>
    <dbReference type="NCBI Taxonomy" id="2866161"/>
    <lineage>
        <taxon>Bacteria</taxon>
        <taxon>Bacillati</taxon>
        <taxon>Actinomycetota</taxon>
        <taxon>Actinomycetes</taxon>
        <taxon>Propionibacteriales</taxon>
        <taxon>Nocardioidaceae</taxon>
        <taxon>Nocardioides</taxon>
    </lineage>
</organism>
<dbReference type="Proteomes" id="UP000754710">
    <property type="component" value="Unassembled WGS sequence"/>
</dbReference>
<accession>A0ABS7RHB2</accession>
<name>A0ABS7RHB2_9ACTN</name>
<evidence type="ECO:0000313" key="1">
    <source>
        <dbReference type="EMBL" id="MBY9074435.1"/>
    </source>
</evidence>
<keyword evidence="2" id="KW-1185">Reference proteome</keyword>
<sequence length="93" mass="10140">MTGYAFNDESGELLVVWQTGAGDRAAVVTRVQHPVAGRRLAQTLSMPAKACWRTYHPAIAADPGEANSTAWRRAKERDAFDAALAALRRPHLP</sequence>
<evidence type="ECO:0000313" key="2">
    <source>
        <dbReference type="Proteomes" id="UP000754710"/>
    </source>
</evidence>
<dbReference type="EMBL" id="JAIEZQ010000001">
    <property type="protein sequence ID" value="MBY9074435.1"/>
    <property type="molecule type" value="Genomic_DNA"/>
</dbReference>
<proteinExistence type="predicted"/>